<evidence type="ECO:0000313" key="2">
    <source>
        <dbReference type="Proteomes" id="UP000277337"/>
    </source>
</evidence>
<protein>
    <submittedName>
        <fullName evidence="1">Uncharacterized protein</fullName>
    </submittedName>
</protein>
<dbReference type="Proteomes" id="UP000277337">
    <property type="component" value="Segment"/>
</dbReference>
<keyword evidence="2" id="KW-1185">Reference proteome</keyword>
<reference evidence="1 2" key="1">
    <citation type="submission" date="2018-08" db="EMBL/GenBank/DDBJ databases">
        <title>Complete genome sequence of five Acinetobacter baumannii phages from Abidjan, Cote d'Ivoire.</title>
        <authorList>
            <person name="Essoh C."/>
            <person name="Vernadet J.-P."/>
            <person name="Vergnaud G."/>
            <person name="Resch G."/>
            <person name="Pourcel C."/>
        </authorList>
    </citation>
    <scope>NUCLEOTIDE SEQUENCE [LARGE SCALE GENOMIC DNA]</scope>
</reference>
<evidence type="ECO:0000313" key="1">
    <source>
        <dbReference type="EMBL" id="AYD85895.1"/>
    </source>
</evidence>
<name>A0A386KJT9_9CAUD</name>
<gene>
    <name evidence="1" type="ORF">Aci07_19</name>
</gene>
<proteinExistence type="predicted"/>
<organism evidence="1 2">
    <name type="scientific">Acinetobacter phage vB_AbaP_46-62_Aci07</name>
    <dbReference type="NCBI Taxonomy" id="2315468"/>
    <lineage>
        <taxon>Viruses</taxon>
        <taxon>Duplodnaviria</taxon>
        <taxon>Heunggongvirae</taxon>
        <taxon>Uroviricota</taxon>
        <taxon>Caudoviricetes</taxon>
        <taxon>Autographivirales</taxon>
        <taxon>Autoscriptoviridae</taxon>
        <taxon>Beijerinckvirinae</taxon>
        <taxon>Friunavirus</taxon>
        <taxon>Friunavirus Aci07</taxon>
    </lineage>
</organism>
<dbReference type="EMBL" id="MH800200">
    <property type="protein sequence ID" value="AYD85895.1"/>
    <property type="molecule type" value="Genomic_DNA"/>
</dbReference>
<accession>A0A386KJT9</accession>
<sequence>MAIICVIPKTHAECNQLVSLLHSKNIRELQNEAVVPTVKPNMSVCIWSGIQEYEFGRNDGFEDWCDEHLTVNQLASKLK</sequence>